<evidence type="ECO:0000313" key="3">
    <source>
        <dbReference type="Proteomes" id="UP000688947"/>
    </source>
</evidence>
<organism evidence="2 3">
    <name type="scientific">Phytophthora cactorum</name>
    <dbReference type="NCBI Taxonomy" id="29920"/>
    <lineage>
        <taxon>Eukaryota</taxon>
        <taxon>Sar</taxon>
        <taxon>Stramenopiles</taxon>
        <taxon>Oomycota</taxon>
        <taxon>Peronosporomycetes</taxon>
        <taxon>Peronosporales</taxon>
        <taxon>Peronosporaceae</taxon>
        <taxon>Phytophthora</taxon>
    </lineage>
</organism>
<dbReference type="AlphaFoldDB" id="A0A8T1U8X6"/>
<accession>A0A8T1U8X6</accession>
<evidence type="ECO:0000313" key="2">
    <source>
        <dbReference type="EMBL" id="KAG6956049.1"/>
    </source>
</evidence>
<comment type="caution">
    <text evidence="2">The sequence shown here is derived from an EMBL/GenBank/DDBJ whole genome shotgun (WGS) entry which is preliminary data.</text>
</comment>
<proteinExistence type="predicted"/>
<dbReference type="EMBL" id="JAENGZ010000631">
    <property type="protein sequence ID" value="KAG6956049.1"/>
    <property type="molecule type" value="Genomic_DNA"/>
</dbReference>
<feature type="region of interest" description="Disordered" evidence="1">
    <location>
        <begin position="1"/>
        <end position="35"/>
    </location>
</feature>
<evidence type="ECO:0000256" key="1">
    <source>
        <dbReference type="SAM" id="MobiDB-lite"/>
    </source>
</evidence>
<gene>
    <name evidence="2" type="ORF">JG687_00010829</name>
</gene>
<dbReference type="Proteomes" id="UP000688947">
    <property type="component" value="Unassembled WGS sequence"/>
</dbReference>
<feature type="compositionally biased region" description="Polar residues" evidence="1">
    <location>
        <begin position="1"/>
        <end position="18"/>
    </location>
</feature>
<reference evidence="2" key="1">
    <citation type="submission" date="2021-01" db="EMBL/GenBank/DDBJ databases">
        <title>Phytophthora aleatoria, a newly-described species from Pinus radiata is distinct from Phytophthora cactorum isolates based on comparative genomics.</title>
        <authorList>
            <person name="Mcdougal R."/>
            <person name="Panda P."/>
            <person name="Williams N."/>
            <person name="Studholme D.J."/>
        </authorList>
    </citation>
    <scope>NUCLEOTIDE SEQUENCE</scope>
    <source>
        <strain evidence="2">NZFS 3830</strain>
    </source>
</reference>
<protein>
    <submittedName>
        <fullName evidence="2">Uncharacterized protein</fullName>
    </submittedName>
</protein>
<name>A0A8T1U8X6_9STRA</name>
<sequence length="161" mass="18307">MAQISDSSLDTAAQLTSLDTEEQAGEEEKARCRRARNPYFDKTLLPKPVHFGMELPPQGSRTHSRPIRFEPSVQSYLSGMCGRGFELVRPDSLRMEGVPKSAKTSSNARMHMLRYHKTHPFSAEAATKRKSKVTRRVEAHDANSTTEYLRMTILQLRRTKT</sequence>